<dbReference type="GO" id="GO:0005739">
    <property type="term" value="C:mitochondrion"/>
    <property type="evidence" value="ECO:0007669"/>
    <property type="project" value="UniProtKB-ARBA"/>
</dbReference>
<dbReference type="Proteomes" id="UP000014064">
    <property type="component" value="Unassembled WGS sequence"/>
</dbReference>
<organism evidence="4 5">
    <name type="scientific">Wallemia ichthyophaga (strain EXF-994 / CBS 113033)</name>
    <dbReference type="NCBI Taxonomy" id="1299270"/>
    <lineage>
        <taxon>Eukaryota</taxon>
        <taxon>Fungi</taxon>
        <taxon>Dikarya</taxon>
        <taxon>Basidiomycota</taxon>
        <taxon>Wallemiomycotina</taxon>
        <taxon>Wallemiomycetes</taxon>
        <taxon>Wallemiales</taxon>
        <taxon>Wallemiaceae</taxon>
        <taxon>Wallemia</taxon>
    </lineage>
</organism>
<dbReference type="InterPro" id="IPR051624">
    <property type="entry name" value="RMD1/Sad1-interacting"/>
</dbReference>
<dbReference type="KEGG" id="wic:J056_004814"/>
<reference evidence="5" key="1">
    <citation type="journal article" date="2013" name="BMC Genomics">
        <title>Genome and transcriptome sequencing of the halophilic fungus Wallemia ichthyophaga: haloadaptations present and absent.</title>
        <authorList>
            <person name="Zajc J."/>
            <person name="Liu Y."/>
            <person name="Dai W."/>
            <person name="Yang Z."/>
            <person name="Hu J."/>
            <person name="Gostincar C."/>
            <person name="Gunde-Cimerman N."/>
        </authorList>
    </citation>
    <scope>NUCLEOTIDE SEQUENCE [LARGE SCALE GENOMIC DNA]</scope>
    <source>
        <strain evidence="5">EXF-994 / CBS 113033</strain>
    </source>
</reference>
<sequence>MPVLAFSTAERYDFNSLKSSLSAYNSYLVPDSDGAIYIPLDNTGDKEVFIFKSGSFVTWGMDTDQGERFLRQVIRRGNTPSNNQISLQKVLEASGRFKNTGWVEKNRYLEFETEQLDYVVDPSESTRLQGDLIVLGQDSDLDSIKSISSNSQLNTNEYPMLLTKYSFSHALSRSAKLSALESQLSTYLSKVSSIPSYLALNGKVPPEMDRKAIASSMGELLRFRQGLNLELDNEGENFWGVPDALWDEQILESYFQQVSEVLDIKPRVDARLSTNARIHFIRSSSFNLLPNSQTSHRMELIIIALITVEVALAIITHGREIYLVLTEEEPGQDGQDNQNTEAVHLSNPLRVH</sequence>
<proteinExistence type="inferred from homology"/>
<dbReference type="InterPro" id="IPR003734">
    <property type="entry name" value="DUF155"/>
</dbReference>
<evidence type="ECO:0000259" key="3">
    <source>
        <dbReference type="Pfam" id="PF02582"/>
    </source>
</evidence>
<evidence type="ECO:0000313" key="5">
    <source>
        <dbReference type="Proteomes" id="UP000014064"/>
    </source>
</evidence>
<feature type="region of interest" description="Disordered" evidence="2">
    <location>
        <begin position="330"/>
        <end position="352"/>
    </location>
</feature>
<dbReference type="PANTHER" id="PTHR16255">
    <property type="entry name" value="REQUIRED FOR MEIOTIC NUCLEAR DIVISION PROTEIN 1 HOMOLOG"/>
    <property type="match status" value="1"/>
</dbReference>
<feature type="domain" description="DUF155" evidence="3">
    <location>
        <begin position="48"/>
        <end position="269"/>
    </location>
</feature>
<dbReference type="EMBL" id="KE007232">
    <property type="protein sequence ID" value="EOR01002.1"/>
    <property type="molecule type" value="Genomic_DNA"/>
</dbReference>
<evidence type="ECO:0000256" key="2">
    <source>
        <dbReference type="SAM" id="MobiDB-lite"/>
    </source>
</evidence>
<protein>
    <submittedName>
        <fullName evidence="4">Required for meiotic nuclear division protein 1-like protein</fullName>
    </submittedName>
</protein>
<accession>R9AFP9</accession>
<dbReference type="AlphaFoldDB" id="R9AFP9"/>
<comment type="similarity">
    <text evidence="1">Belongs to the RMD1/sif2 family.</text>
</comment>
<gene>
    <name evidence="4" type="ORF">J056_004814</name>
</gene>
<name>R9AFP9_WALI9</name>
<evidence type="ECO:0000313" key="4">
    <source>
        <dbReference type="EMBL" id="EOR01002.1"/>
    </source>
</evidence>
<dbReference type="RefSeq" id="XP_009268279.1">
    <property type="nucleotide sequence ID" value="XM_009270004.1"/>
</dbReference>
<dbReference type="Pfam" id="PF02582">
    <property type="entry name" value="DUF155"/>
    <property type="match status" value="1"/>
</dbReference>
<dbReference type="HOGENOM" id="CLU_011220_6_1_1"/>
<dbReference type="GO" id="GO:0070131">
    <property type="term" value="P:positive regulation of mitochondrial translation"/>
    <property type="evidence" value="ECO:0007669"/>
    <property type="project" value="TreeGrafter"/>
</dbReference>
<dbReference type="eggNOG" id="KOG2861">
    <property type="taxonomic scope" value="Eukaryota"/>
</dbReference>
<dbReference type="OrthoDB" id="242766at2759"/>
<dbReference type="PANTHER" id="PTHR16255:SF1">
    <property type="entry name" value="REQUIRED FOR MEIOTIC NUCLEAR DIVISION PROTEIN 1 HOMOLOG"/>
    <property type="match status" value="1"/>
</dbReference>
<evidence type="ECO:0000256" key="1">
    <source>
        <dbReference type="ARBA" id="ARBA00008306"/>
    </source>
</evidence>
<dbReference type="GeneID" id="20377766"/>
<keyword evidence="5" id="KW-1185">Reference proteome</keyword>